<dbReference type="PANTHER" id="PTHR11814">
    <property type="entry name" value="SULFATE TRANSPORTER"/>
    <property type="match status" value="1"/>
</dbReference>
<dbReference type="RefSeq" id="WP_183393539.1">
    <property type="nucleotide sequence ID" value="NZ_JACIDR010000001.1"/>
</dbReference>
<evidence type="ECO:0000313" key="8">
    <source>
        <dbReference type="Proteomes" id="UP000528964"/>
    </source>
</evidence>
<dbReference type="SUPFAM" id="SSF52091">
    <property type="entry name" value="SpoIIaa-like"/>
    <property type="match status" value="1"/>
</dbReference>
<organism evidence="7 8">
    <name type="scientific">Hansschlegelia beijingensis</name>
    <dbReference type="NCBI Taxonomy" id="1133344"/>
    <lineage>
        <taxon>Bacteria</taxon>
        <taxon>Pseudomonadati</taxon>
        <taxon>Pseudomonadota</taxon>
        <taxon>Alphaproteobacteria</taxon>
        <taxon>Hyphomicrobiales</taxon>
        <taxon>Methylopilaceae</taxon>
        <taxon>Hansschlegelia</taxon>
    </lineage>
</organism>
<feature type="transmembrane region" description="Helical" evidence="5">
    <location>
        <begin position="194"/>
        <end position="210"/>
    </location>
</feature>
<comment type="caution">
    <text evidence="7">The sequence shown here is derived from an EMBL/GenBank/DDBJ whole genome shotgun (WGS) entry which is preliminary data.</text>
</comment>
<feature type="transmembrane region" description="Helical" evidence="5">
    <location>
        <begin position="401"/>
        <end position="427"/>
    </location>
</feature>
<dbReference type="AlphaFoldDB" id="A0A7W6D1U9"/>
<feature type="transmembrane region" description="Helical" evidence="5">
    <location>
        <begin position="363"/>
        <end position="380"/>
    </location>
</feature>
<evidence type="ECO:0000256" key="1">
    <source>
        <dbReference type="ARBA" id="ARBA00004141"/>
    </source>
</evidence>
<keyword evidence="8" id="KW-1185">Reference proteome</keyword>
<gene>
    <name evidence="7" type="ORF">GGR24_000316</name>
</gene>
<evidence type="ECO:0000256" key="4">
    <source>
        <dbReference type="ARBA" id="ARBA00023136"/>
    </source>
</evidence>
<reference evidence="7 8" key="1">
    <citation type="submission" date="2020-08" db="EMBL/GenBank/DDBJ databases">
        <title>Genomic Encyclopedia of Type Strains, Phase IV (KMG-IV): sequencing the most valuable type-strain genomes for metagenomic binning, comparative biology and taxonomic classification.</title>
        <authorList>
            <person name="Goeker M."/>
        </authorList>
    </citation>
    <scope>NUCLEOTIDE SEQUENCE [LARGE SCALE GENOMIC DNA]</scope>
    <source>
        <strain evidence="7 8">DSM 25481</strain>
    </source>
</reference>
<dbReference type="InterPro" id="IPR001902">
    <property type="entry name" value="SLC26A/SulP_fam"/>
</dbReference>
<dbReference type="Pfam" id="PF00916">
    <property type="entry name" value="Sulfate_transp"/>
    <property type="match status" value="1"/>
</dbReference>
<feature type="transmembrane region" description="Helical" evidence="5">
    <location>
        <begin position="65"/>
        <end position="86"/>
    </location>
</feature>
<feature type="transmembrane region" description="Helical" evidence="5">
    <location>
        <begin position="139"/>
        <end position="161"/>
    </location>
</feature>
<evidence type="ECO:0000256" key="3">
    <source>
        <dbReference type="ARBA" id="ARBA00022989"/>
    </source>
</evidence>
<feature type="domain" description="STAS" evidence="6">
    <location>
        <begin position="467"/>
        <end position="567"/>
    </location>
</feature>
<keyword evidence="2 5" id="KW-0812">Transmembrane</keyword>
<evidence type="ECO:0000313" key="7">
    <source>
        <dbReference type="EMBL" id="MBB3971683.1"/>
    </source>
</evidence>
<comment type="subcellular location">
    <subcellularLocation>
        <location evidence="1">Membrane</location>
        <topology evidence="1">Multi-pass membrane protein</topology>
    </subcellularLocation>
</comment>
<dbReference type="InterPro" id="IPR011547">
    <property type="entry name" value="SLC26A/SulP_dom"/>
</dbReference>
<dbReference type="Pfam" id="PF01740">
    <property type="entry name" value="STAS"/>
    <property type="match status" value="1"/>
</dbReference>
<feature type="transmembrane region" description="Helical" evidence="5">
    <location>
        <begin position="106"/>
        <end position="127"/>
    </location>
</feature>
<dbReference type="GO" id="GO:0016020">
    <property type="term" value="C:membrane"/>
    <property type="evidence" value="ECO:0007669"/>
    <property type="project" value="UniProtKB-SubCell"/>
</dbReference>
<sequence length="609" mass="63726">MSDHAPSSPVGLAWAGLGRALRPQWISAVTPATIRSDVVAGLTSATVVLPQAVAFAAIAGLPPQYGFYTAIVVPVVAALLGSSWVMVSGPTLVISALMASTLSAHAQPFTAEFISLAIFLTFLVGVLQCAFGALQLGRFVNFISHSVMIGFTAAAALLISVSQLKDALGLSAERGQSIFGQIANLAAAAGETNLAALAIAGVTLGTLVALRVFAPKLPGFIVALGVGSLLGVLIEAEARGVRMVGALPSVAPTPAMPAFSFETLHALGEGAFAIALLGLVEAISIGRAFALKQNRPFEANREIAAQGVSNVVGSFFQCYAGSGSFTRSGVNYEAGAATPLSAILSSCFLLAILLVVAPLFGQVPIPAVAAVILYVAFRLVDLRAIRRLAATSRTETTIVAITFAAGLFVNLEFAVYGGVIVSLLIFLSRTAKPTLSVGAPDGLQSHRPFRNAELYSLPECPQAAFARLEGPLYFGSVDYLERELGRIQRQRPNQKRLGIILRGGGDVDLPGAELLISEAKRRRAMGGDLYLIARFPPLLRTLERFHVIEALGRDHVMASKGEAIARIVPELDPEICRACKTRIFRECPAAAGMESAPSTERLSASVAAS</sequence>
<feature type="transmembrane region" description="Helical" evidence="5">
    <location>
        <begin position="336"/>
        <end position="357"/>
    </location>
</feature>
<feature type="transmembrane region" description="Helical" evidence="5">
    <location>
        <begin position="217"/>
        <end position="234"/>
    </location>
</feature>
<evidence type="ECO:0000256" key="5">
    <source>
        <dbReference type="SAM" id="Phobius"/>
    </source>
</evidence>
<dbReference type="InterPro" id="IPR036513">
    <property type="entry name" value="STAS_dom_sf"/>
</dbReference>
<accession>A0A7W6D1U9</accession>
<evidence type="ECO:0000256" key="2">
    <source>
        <dbReference type="ARBA" id="ARBA00022692"/>
    </source>
</evidence>
<dbReference type="InterPro" id="IPR002645">
    <property type="entry name" value="STAS_dom"/>
</dbReference>
<dbReference type="EMBL" id="JACIDR010000001">
    <property type="protein sequence ID" value="MBB3971683.1"/>
    <property type="molecule type" value="Genomic_DNA"/>
</dbReference>
<dbReference type="GO" id="GO:0055085">
    <property type="term" value="P:transmembrane transport"/>
    <property type="evidence" value="ECO:0007669"/>
    <property type="project" value="InterPro"/>
</dbReference>
<keyword evidence="3 5" id="KW-1133">Transmembrane helix</keyword>
<feature type="transmembrane region" description="Helical" evidence="5">
    <location>
        <begin position="38"/>
        <end position="58"/>
    </location>
</feature>
<dbReference type="CDD" id="cd07042">
    <property type="entry name" value="STAS_SulP_like_sulfate_transporter"/>
    <property type="match status" value="1"/>
</dbReference>
<dbReference type="PROSITE" id="PS50801">
    <property type="entry name" value="STAS"/>
    <property type="match status" value="1"/>
</dbReference>
<evidence type="ECO:0000259" key="6">
    <source>
        <dbReference type="PROSITE" id="PS50801"/>
    </source>
</evidence>
<proteinExistence type="predicted"/>
<protein>
    <submittedName>
        <fullName evidence="7">SulP family sulfate permease</fullName>
    </submittedName>
</protein>
<name>A0A7W6D1U9_9HYPH</name>
<keyword evidence="4 5" id="KW-0472">Membrane</keyword>
<feature type="transmembrane region" description="Helical" evidence="5">
    <location>
        <begin position="270"/>
        <end position="291"/>
    </location>
</feature>
<dbReference type="Proteomes" id="UP000528964">
    <property type="component" value="Unassembled WGS sequence"/>
</dbReference>
<dbReference type="Gene3D" id="3.30.750.24">
    <property type="entry name" value="STAS domain"/>
    <property type="match status" value="1"/>
</dbReference>